<gene>
    <name evidence="2" type="primary">Aste57867_15441</name>
    <name evidence="1" type="ORF">As57867_015385</name>
    <name evidence="2" type="ORF">ASTE57867_15441</name>
</gene>
<dbReference type="AlphaFoldDB" id="A0A485L3E4"/>
<reference evidence="1" key="2">
    <citation type="submission" date="2019-06" db="EMBL/GenBank/DDBJ databases">
        <title>Genomics analysis of Aphanomyces spp. identifies a new class of oomycete effector associated with host adaptation.</title>
        <authorList>
            <person name="Gaulin E."/>
        </authorList>
    </citation>
    <scope>NUCLEOTIDE SEQUENCE</scope>
    <source>
        <strain evidence="1">CBS 578.67</strain>
    </source>
</reference>
<dbReference type="EMBL" id="CAADRA010005700">
    <property type="protein sequence ID" value="VFT92243.1"/>
    <property type="molecule type" value="Genomic_DNA"/>
</dbReference>
<dbReference type="Proteomes" id="UP000332933">
    <property type="component" value="Unassembled WGS sequence"/>
</dbReference>
<proteinExistence type="predicted"/>
<evidence type="ECO:0000313" key="3">
    <source>
        <dbReference type="Proteomes" id="UP000332933"/>
    </source>
</evidence>
<keyword evidence="3" id="KW-1185">Reference proteome</keyword>
<reference evidence="2 3" key="1">
    <citation type="submission" date="2019-03" db="EMBL/GenBank/DDBJ databases">
        <authorList>
            <person name="Gaulin E."/>
            <person name="Dumas B."/>
        </authorList>
    </citation>
    <scope>NUCLEOTIDE SEQUENCE [LARGE SCALE GENOMIC DNA]</scope>
    <source>
        <strain evidence="2">CBS 568.67</strain>
    </source>
</reference>
<protein>
    <submittedName>
        <fullName evidence="2">Aste57867_15441 protein</fullName>
    </submittedName>
</protein>
<evidence type="ECO:0000313" key="2">
    <source>
        <dbReference type="EMBL" id="VFT92243.1"/>
    </source>
</evidence>
<evidence type="ECO:0000313" key="1">
    <source>
        <dbReference type="EMBL" id="KAF0693576.1"/>
    </source>
</evidence>
<dbReference type="EMBL" id="VJMH01005679">
    <property type="protein sequence ID" value="KAF0693576.1"/>
    <property type="molecule type" value="Genomic_DNA"/>
</dbReference>
<dbReference type="OrthoDB" id="10299126at2759"/>
<accession>A0A485L3E4</accession>
<dbReference type="InterPro" id="IPR011989">
    <property type="entry name" value="ARM-like"/>
</dbReference>
<name>A0A485L3E4_9STRA</name>
<sequence>MDAVRAALRRHVDEGSYDSAAACTHLVGTFSHDARMMDPEALVDDVHVLVDETHVLLFDLPSPVAYESAILPPIYRLVQRCVHRCEYLFHPVATRLAPYAVEHCSHATPAVSTAAQACLRAMTQFCGYDLSRVLQHLPPPDVNYSFHVALQIPIMTASWPPDHVLPHHDALVELLGPCLFDLGYLTRSFGYRAMCALYAFQLLHLKPATPVAWYLTGLTATNTSEITAQFPRASLARDITLDTSAISQGFSDTDSSTSIETRHADASSMLDVFLDQIQDQHGWTQTQAELFADPARREAHPPLLHVASLRRDNLVQAIAATTNR</sequence>
<organism evidence="2 3">
    <name type="scientific">Aphanomyces stellatus</name>
    <dbReference type="NCBI Taxonomy" id="120398"/>
    <lineage>
        <taxon>Eukaryota</taxon>
        <taxon>Sar</taxon>
        <taxon>Stramenopiles</taxon>
        <taxon>Oomycota</taxon>
        <taxon>Saprolegniomycetes</taxon>
        <taxon>Saprolegniales</taxon>
        <taxon>Verrucalvaceae</taxon>
        <taxon>Aphanomyces</taxon>
    </lineage>
</organism>
<dbReference type="Gene3D" id="1.25.10.10">
    <property type="entry name" value="Leucine-rich Repeat Variant"/>
    <property type="match status" value="1"/>
</dbReference>